<dbReference type="AlphaFoldDB" id="A0A9D4VGV0"/>
<dbReference type="GO" id="GO:0032040">
    <property type="term" value="C:small-subunit processome"/>
    <property type="evidence" value="ECO:0007669"/>
    <property type="project" value="TreeGrafter"/>
</dbReference>
<sequence>MNHYNFRNHIFSLLSAVIKVWPEKVFEHILDILPAIEVSAVTQIDSHSKHVFEDLISAIVPVSSSGWLDIALTRFLLYFLLLDLRMNTRVFRQPKSHQPSELLIAMEQLHCNVQQRVLVYQPKAEQIDLRSGSLSEENESAVVLDCFG</sequence>
<keyword evidence="2" id="KW-1185">Reference proteome</keyword>
<dbReference type="GO" id="GO:0034455">
    <property type="term" value="C:t-UTP complex"/>
    <property type="evidence" value="ECO:0007669"/>
    <property type="project" value="TreeGrafter"/>
</dbReference>
<dbReference type="EMBL" id="JAMSHJ010000007">
    <property type="protein sequence ID" value="KAI5382435.1"/>
    <property type="molecule type" value="Genomic_DNA"/>
</dbReference>
<gene>
    <name evidence="1" type="ORF">KIW84_070021</name>
</gene>
<evidence type="ECO:0000313" key="1">
    <source>
        <dbReference type="EMBL" id="KAI5382435.1"/>
    </source>
</evidence>
<dbReference type="Gramene" id="Psat07G0002100-T1">
    <property type="protein sequence ID" value="KAI5382435.1"/>
    <property type="gene ID" value="KIW84_070021"/>
</dbReference>
<protein>
    <submittedName>
        <fullName evidence="1">Uncharacterized protein</fullName>
    </submittedName>
</protein>
<dbReference type="Proteomes" id="UP001058974">
    <property type="component" value="Chromosome 7"/>
</dbReference>
<comment type="caution">
    <text evidence="1">The sequence shown here is derived from an EMBL/GenBank/DDBJ whole genome shotgun (WGS) entry which is preliminary data.</text>
</comment>
<dbReference type="GO" id="GO:0000462">
    <property type="term" value="P:maturation of SSU-rRNA from tricistronic rRNA transcript (SSU-rRNA, 5.8S rRNA, LSU-rRNA)"/>
    <property type="evidence" value="ECO:0007669"/>
    <property type="project" value="TreeGrafter"/>
</dbReference>
<dbReference type="PANTHER" id="PTHR13457">
    <property type="entry name" value="BAP28"/>
    <property type="match status" value="1"/>
</dbReference>
<dbReference type="InterPro" id="IPR040191">
    <property type="entry name" value="UTP10"/>
</dbReference>
<dbReference type="GO" id="GO:0030515">
    <property type="term" value="F:snoRNA binding"/>
    <property type="evidence" value="ECO:0007669"/>
    <property type="project" value="TreeGrafter"/>
</dbReference>
<name>A0A9D4VGV0_PEA</name>
<accession>A0A9D4VGV0</accession>
<organism evidence="1 2">
    <name type="scientific">Pisum sativum</name>
    <name type="common">Garden pea</name>
    <name type="synonym">Lathyrus oleraceus</name>
    <dbReference type="NCBI Taxonomy" id="3888"/>
    <lineage>
        <taxon>Eukaryota</taxon>
        <taxon>Viridiplantae</taxon>
        <taxon>Streptophyta</taxon>
        <taxon>Embryophyta</taxon>
        <taxon>Tracheophyta</taxon>
        <taxon>Spermatophyta</taxon>
        <taxon>Magnoliopsida</taxon>
        <taxon>eudicotyledons</taxon>
        <taxon>Gunneridae</taxon>
        <taxon>Pentapetalae</taxon>
        <taxon>rosids</taxon>
        <taxon>fabids</taxon>
        <taxon>Fabales</taxon>
        <taxon>Fabaceae</taxon>
        <taxon>Papilionoideae</taxon>
        <taxon>50 kb inversion clade</taxon>
        <taxon>NPAAA clade</taxon>
        <taxon>Hologalegina</taxon>
        <taxon>IRL clade</taxon>
        <taxon>Fabeae</taxon>
        <taxon>Lathyrus</taxon>
    </lineage>
</organism>
<reference evidence="1 2" key="1">
    <citation type="journal article" date="2022" name="Nat. Genet.">
        <title>Improved pea reference genome and pan-genome highlight genomic features and evolutionary characteristics.</title>
        <authorList>
            <person name="Yang T."/>
            <person name="Liu R."/>
            <person name="Luo Y."/>
            <person name="Hu S."/>
            <person name="Wang D."/>
            <person name="Wang C."/>
            <person name="Pandey M.K."/>
            <person name="Ge S."/>
            <person name="Xu Q."/>
            <person name="Li N."/>
            <person name="Li G."/>
            <person name="Huang Y."/>
            <person name="Saxena R.K."/>
            <person name="Ji Y."/>
            <person name="Li M."/>
            <person name="Yan X."/>
            <person name="He Y."/>
            <person name="Liu Y."/>
            <person name="Wang X."/>
            <person name="Xiang C."/>
            <person name="Varshney R.K."/>
            <person name="Ding H."/>
            <person name="Gao S."/>
            <person name="Zong X."/>
        </authorList>
    </citation>
    <scope>NUCLEOTIDE SEQUENCE [LARGE SCALE GENOMIC DNA]</scope>
    <source>
        <strain evidence="1 2">cv. Zhongwan 6</strain>
    </source>
</reference>
<proteinExistence type="predicted"/>
<dbReference type="GO" id="GO:0030686">
    <property type="term" value="C:90S preribosome"/>
    <property type="evidence" value="ECO:0007669"/>
    <property type="project" value="TreeGrafter"/>
</dbReference>
<evidence type="ECO:0000313" key="2">
    <source>
        <dbReference type="Proteomes" id="UP001058974"/>
    </source>
</evidence>
<dbReference type="PANTHER" id="PTHR13457:SF1">
    <property type="entry name" value="HEAT REPEAT-CONTAINING PROTEIN 1"/>
    <property type="match status" value="1"/>
</dbReference>
<dbReference type="GO" id="GO:0045943">
    <property type="term" value="P:positive regulation of transcription by RNA polymerase I"/>
    <property type="evidence" value="ECO:0007669"/>
    <property type="project" value="TreeGrafter"/>
</dbReference>